<proteinExistence type="predicted"/>
<dbReference type="InterPro" id="IPR051534">
    <property type="entry name" value="CBASS_pafABC_assoc_protein"/>
</dbReference>
<evidence type="ECO:0000313" key="4">
    <source>
        <dbReference type="Proteomes" id="UP001565236"/>
    </source>
</evidence>
<dbReference type="PANTHER" id="PTHR34580">
    <property type="match status" value="1"/>
</dbReference>
<dbReference type="Pfam" id="PF25583">
    <property type="entry name" value="WCX"/>
    <property type="match status" value="1"/>
</dbReference>
<dbReference type="Proteomes" id="UP001565236">
    <property type="component" value="Unassembled WGS sequence"/>
</dbReference>
<dbReference type="InterPro" id="IPR036388">
    <property type="entry name" value="WH-like_DNA-bd_sf"/>
</dbReference>
<dbReference type="PANTHER" id="PTHR34580:SF1">
    <property type="entry name" value="PROTEIN PAFC"/>
    <property type="match status" value="1"/>
</dbReference>
<dbReference type="Gene3D" id="1.10.10.10">
    <property type="entry name" value="Winged helix-like DNA-binding domain superfamily/Winged helix DNA-binding domain"/>
    <property type="match status" value="1"/>
</dbReference>
<comment type="caution">
    <text evidence="3">The sequence shown here is derived from an EMBL/GenBank/DDBJ whole genome shotgun (WGS) entry which is preliminary data.</text>
</comment>
<name>A0ABV4DQE5_9LACO</name>
<dbReference type="Pfam" id="PF13280">
    <property type="entry name" value="WYL"/>
    <property type="match status" value="1"/>
</dbReference>
<dbReference type="InterPro" id="IPR026881">
    <property type="entry name" value="WYL_dom"/>
</dbReference>
<feature type="domain" description="WCX" evidence="2">
    <location>
        <begin position="253"/>
        <end position="310"/>
    </location>
</feature>
<accession>A0ABV4DQE5</accession>
<evidence type="ECO:0000313" key="3">
    <source>
        <dbReference type="EMBL" id="MEY8661636.1"/>
    </source>
</evidence>
<gene>
    <name evidence="3" type="ORF">AALT52_01825</name>
</gene>
<dbReference type="PROSITE" id="PS52050">
    <property type="entry name" value="WYL"/>
    <property type="match status" value="1"/>
</dbReference>
<dbReference type="InterPro" id="IPR057727">
    <property type="entry name" value="WCX_dom"/>
</dbReference>
<sequence length="315" mass="36796">MSGSATRQLTIYQTLLTGAPVTKKDLVERFDVDERSIQRDISNIRNFIAEENLELELEYRRSTKAYQLVGKTQTFGKAHVLALVKILLASRAFNKDETEQLIELLLARLESGEQRELNWIIKNEQSNYLPLTSATELLKPLWDFSLYIVRSQAVDITYTKQRGEKVTRTIVPKAIIFSDYYFYVVSYNPKYDNDLFYRLDRIKEWHPSDEKIKVEHKDRYEDGKLRKKIQYMTPGDQKKIRFEFTGILEAALDRFPMSKVIENDGKKALLEVETIDQGAKMWLLSQGKRVKIVSPADFKNEMQAEIKAMLDNYVE</sequence>
<dbReference type="EMBL" id="JBCLUF010000004">
    <property type="protein sequence ID" value="MEY8661636.1"/>
    <property type="molecule type" value="Genomic_DNA"/>
</dbReference>
<protein>
    <submittedName>
        <fullName evidence="3">WYL domain-containing protein</fullName>
    </submittedName>
</protein>
<dbReference type="RefSeq" id="WP_369940649.1">
    <property type="nucleotide sequence ID" value="NZ_JBCLUF010000004.1"/>
</dbReference>
<feature type="domain" description="WYL" evidence="1">
    <location>
        <begin position="148"/>
        <end position="206"/>
    </location>
</feature>
<evidence type="ECO:0000259" key="2">
    <source>
        <dbReference type="Pfam" id="PF25583"/>
    </source>
</evidence>
<evidence type="ECO:0000259" key="1">
    <source>
        <dbReference type="Pfam" id="PF13280"/>
    </source>
</evidence>
<keyword evidence="4" id="KW-1185">Reference proteome</keyword>
<reference evidence="3 4" key="1">
    <citation type="submission" date="2024-03" db="EMBL/GenBank/DDBJ databases">
        <title>Mouse gut bacterial collection (mGBC) of GemPharmatech.</title>
        <authorList>
            <person name="He Y."/>
            <person name="Dong L."/>
            <person name="Wu D."/>
            <person name="Gao X."/>
            <person name="Lin Z."/>
        </authorList>
    </citation>
    <scope>NUCLEOTIDE SEQUENCE [LARGE SCALE GENOMIC DNA]</scope>
    <source>
        <strain evidence="3 4">15-30</strain>
    </source>
</reference>
<organism evidence="3 4">
    <name type="scientific">Ligilactobacillus faecis</name>
    <dbReference type="NCBI Taxonomy" id="762833"/>
    <lineage>
        <taxon>Bacteria</taxon>
        <taxon>Bacillati</taxon>
        <taxon>Bacillota</taxon>
        <taxon>Bacilli</taxon>
        <taxon>Lactobacillales</taxon>
        <taxon>Lactobacillaceae</taxon>
        <taxon>Ligilactobacillus</taxon>
    </lineage>
</organism>